<comment type="caution">
    <text evidence="1">The sequence shown here is derived from an EMBL/GenBank/DDBJ whole genome shotgun (WGS) entry which is preliminary data.</text>
</comment>
<reference evidence="1" key="1">
    <citation type="journal article" date="2022" name="bioRxiv">
        <title>Population genetic analysis of Ophidiomyces ophidiicola, the causative agent of snake fungal disease, indicates recent introductions to the USA.</title>
        <authorList>
            <person name="Ladner J.T."/>
            <person name="Palmer J.M."/>
            <person name="Ettinger C.L."/>
            <person name="Stajich J.E."/>
            <person name="Farrell T.M."/>
            <person name="Glorioso B.M."/>
            <person name="Lawson B."/>
            <person name="Price S.J."/>
            <person name="Stengle A.G."/>
            <person name="Grear D.A."/>
            <person name="Lorch J.M."/>
        </authorList>
    </citation>
    <scope>NUCLEOTIDE SEQUENCE</scope>
    <source>
        <strain evidence="1">NWHC 24266-5</strain>
    </source>
</reference>
<protein>
    <submittedName>
        <fullName evidence="1">Uncharacterized protein</fullName>
    </submittedName>
</protein>
<accession>A0ACB8UPR3</accession>
<name>A0ACB8UPR3_9EURO</name>
<evidence type="ECO:0000313" key="1">
    <source>
        <dbReference type="EMBL" id="KAI2382756.1"/>
    </source>
</evidence>
<dbReference type="EMBL" id="JALBCA010000110">
    <property type="protein sequence ID" value="KAI2382756.1"/>
    <property type="molecule type" value="Genomic_DNA"/>
</dbReference>
<sequence length="371" mass="41476">MVLITSGTISVVISTSIIGISTFLLFLSGYVLQQQSVRNIQAALPKYTALPTPVVVPQTPLAEPGVESGDSLSPENRVRRPASDLDVQNPFTTLPNYKRAFQQAALDGSAADASLNKQAYLQVLSKPSAADICSTLLFAKTMASNSTLATDRIIIYPESWDRNSPTANIAAALRILLTSSKDYNVITYAIDMNDLRDRHPSTTRLLKRASARLRSYERLLYLQAPGVAADVNRLDQLLLSLEQNDVSARSPPRPWLSWPFRNKDDRKRTWVPTQLSITVRDLPSAALILSRYLRSGMISRRSHVLSTKARRSYVDSVMGALDTHNQKSPRASPSYVYFEKSKNRLQERNSVYYLEWRRELEKICGGIDLSD</sequence>
<organism evidence="1">
    <name type="scientific">Ophidiomyces ophidiicola</name>
    <dbReference type="NCBI Taxonomy" id="1387563"/>
    <lineage>
        <taxon>Eukaryota</taxon>
        <taxon>Fungi</taxon>
        <taxon>Dikarya</taxon>
        <taxon>Ascomycota</taxon>
        <taxon>Pezizomycotina</taxon>
        <taxon>Eurotiomycetes</taxon>
        <taxon>Eurotiomycetidae</taxon>
        <taxon>Onygenales</taxon>
        <taxon>Onygenaceae</taxon>
        <taxon>Ophidiomyces</taxon>
    </lineage>
</organism>
<proteinExistence type="predicted"/>
<gene>
    <name evidence="1" type="ORF">LOY88_005747</name>
</gene>